<feature type="transmembrane region" description="Helical" evidence="2">
    <location>
        <begin position="78"/>
        <end position="99"/>
    </location>
</feature>
<feature type="transmembrane region" description="Helical" evidence="2">
    <location>
        <begin position="105"/>
        <end position="122"/>
    </location>
</feature>
<keyword evidence="2" id="KW-1133">Transmembrane helix</keyword>
<reference evidence="3" key="1">
    <citation type="submission" date="2016-11" db="EMBL/GenBank/DDBJ databases">
        <authorList>
            <person name="Jaros S."/>
            <person name="Januszkiewicz K."/>
            <person name="Wedrychowicz H."/>
        </authorList>
    </citation>
    <scope>NUCLEOTIDE SEQUENCE [LARGE SCALE GENOMIC DNA]</scope>
    <source>
        <strain evidence="3">Y48</strain>
    </source>
</reference>
<dbReference type="Proteomes" id="UP000183810">
    <property type="component" value="Chromosome"/>
</dbReference>
<feature type="compositionally biased region" description="Basic and acidic residues" evidence="1">
    <location>
        <begin position="142"/>
        <end position="153"/>
    </location>
</feature>
<keyword evidence="2" id="KW-0812">Transmembrane</keyword>
<protein>
    <submittedName>
        <fullName evidence="3">Uncharacterized protein</fullName>
    </submittedName>
</protein>
<dbReference type="EMBL" id="CP018082">
    <property type="protein sequence ID" value="APE37008.1"/>
    <property type="molecule type" value="Genomic_DNA"/>
</dbReference>
<keyword evidence="2" id="KW-0472">Membrane</keyword>
<evidence type="ECO:0000313" key="3">
    <source>
        <dbReference type="EMBL" id="APE37008.1"/>
    </source>
</evidence>
<dbReference type="AlphaFoldDB" id="A0A1J0VY37"/>
<sequence>MTFLGRAVRSARPRGAATPARNGMIQQVATVATYSQLGQQVVQLPGQLAGMETRAPNPPPGAVPAATRTAPRSAGPGLVAVLCWTLLGSAVFTVAGSLAEGNAGGAAAGVALVAVGAVGEVLRRVGGTRSRAADIAGPRTTEPNRQRGDAHRD</sequence>
<evidence type="ECO:0000256" key="1">
    <source>
        <dbReference type="SAM" id="MobiDB-lite"/>
    </source>
</evidence>
<keyword evidence="4" id="KW-1185">Reference proteome</keyword>
<dbReference type="KEGG" id="nsl:BOX37_27225"/>
<feature type="region of interest" description="Disordered" evidence="1">
    <location>
        <begin position="131"/>
        <end position="153"/>
    </location>
</feature>
<evidence type="ECO:0000256" key="2">
    <source>
        <dbReference type="SAM" id="Phobius"/>
    </source>
</evidence>
<evidence type="ECO:0000313" key="4">
    <source>
        <dbReference type="Proteomes" id="UP000183810"/>
    </source>
</evidence>
<proteinExistence type="predicted"/>
<accession>A0A1J0VY37</accession>
<gene>
    <name evidence="3" type="ORF">BOX37_27225</name>
</gene>
<organism evidence="3 4">
    <name type="scientific">Nocardia mangyaensis</name>
    <dbReference type="NCBI Taxonomy" id="2213200"/>
    <lineage>
        <taxon>Bacteria</taxon>
        <taxon>Bacillati</taxon>
        <taxon>Actinomycetota</taxon>
        <taxon>Actinomycetes</taxon>
        <taxon>Mycobacteriales</taxon>
        <taxon>Nocardiaceae</taxon>
        <taxon>Nocardia</taxon>
    </lineage>
</organism>
<name>A0A1J0VY37_9NOCA</name>
<dbReference type="RefSeq" id="WP_071930194.1">
    <property type="nucleotide sequence ID" value="NZ_CP018082.1"/>
</dbReference>